<reference evidence="1" key="2">
    <citation type="submission" date="2023-07" db="EMBL/GenBank/DDBJ databases">
        <authorList>
            <person name="Aydin F."/>
            <person name="Tarhane S."/>
            <person name="Saticioglu I.B."/>
            <person name="Karakaya E."/>
            <person name="Abay S."/>
            <person name="Guran O."/>
            <person name="Bozkurt E."/>
            <person name="Uzum N."/>
            <person name="Olgun K."/>
            <person name="Jablonski D."/>
        </authorList>
    </citation>
    <scope>NUCLEOTIDE SEQUENCE</scope>
    <source>
        <strain evidence="1">Faydin-H75</strain>
    </source>
</reference>
<dbReference type="Gene3D" id="2.40.160.20">
    <property type="match status" value="1"/>
</dbReference>
<dbReference type="Pfam" id="PF01856">
    <property type="entry name" value="HP_OMP"/>
    <property type="match status" value="1"/>
</dbReference>
<reference evidence="1 3" key="3">
    <citation type="journal article" date="2024" name="Syst. Appl. Microbiol.">
        <title>Helicobacter cappadocius sp. nov., from lizards: The first psychrotrophic Helicobacter species.</title>
        <authorList>
            <person name="Aydin F."/>
            <person name="Tarhane S."/>
            <person name="Karakaya E."/>
            <person name="Abay S."/>
            <person name="Kayman T."/>
            <person name="Guran O."/>
            <person name="Bozkurt E."/>
            <person name="Uzum N."/>
            <person name="Avci A."/>
            <person name="Olgun K."/>
            <person name="Jablonski D."/>
            <person name="Guran C."/>
            <person name="Burcin Saticioglu I."/>
        </authorList>
    </citation>
    <scope>NUCLEOTIDE SEQUENCE [LARGE SCALE GENOMIC DNA]</scope>
    <source>
        <strain evidence="1">Faydin-H75</strain>
        <strain evidence="3">faydin-H76</strain>
    </source>
</reference>
<keyword evidence="4" id="KW-1185">Reference proteome</keyword>
<dbReference type="RefSeq" id="WP_305517146.1">
    <property type="nucleotide sequence ID" value="NZ_JAUPEV010000007.1"/>
</dbReference>
<name>A0AA90T5C5_9HELI</name>
<comment type="caution">
    <text evidence="2">The sequence shown here is derived from an EMBL/GenBank/DDBJ whole genome shotgun (WGS) entry which is preliminary data.</text>
</comment>
<dbReference type="Proteomes" id="UP001240777">
    <property type="component" value="Unassembled WGS sequence"/>
</dbReference>
<reference evidence="2 4" key="1">
    <citation type="submission" date="2023-07" db="EMBL/GenBank/DDBJ databases">
        <title>Unpublished Manusciprt.</title>
        <authorList>
            <person name="Aydin F."/>
            <person name="Tarhane S."/>
            <person name="Saticioglu I.B."/>
            <person name="Karakaya E."/>
            <person name="Abay S."/>
            <person name="Guran O."/>
            <person name="Bozkurt E."/>
            <person name="Uzum N."/>
            <person name="Olgun K."/>
            <person name="Jablonski D."/>
        </authorList>
    </citation>
    <scope>NUCLEOTIDE SEQUENCE</scope>
    <source>
        <strain evidence="4">faydin-H75</strain>
        <strain evidence="2">Faydin-H76</strain>
    </source>
</reference>
<dbReference type="EMBL" id="JAUYZK010000007">
    <property type="protein sequence ID" value="MDP2539273.1"/>
    <property type="molecule type" value="Genomic_DNA"/>
</dbReference>
<dbReference type="EMBL" id="JAUPEV010000007">
    <property type="protein sequence ID" value="MDO7253297.1"/>
    <property type="molecule type" value="Genomic_DNA"/>
</dbReference>
<evidence type="ECO:0000313" key="4">
    <source>
        <dbReference type="Proteomes" id="UP001240777"/>
    </source>
</evidence>
<evidence type="ECO:0000313" key="2">
    <source>
        <dbReference type="EMBL" id="MDP2539273.1"/>
    </source>
</evidence>
<protein>
    <submittedName>
        <fullName evidence="2">Outer membrane beta-barrel protein</fullName>
    </submittedName>
</protein>
<accession>A0AA90T5C5</accession>
<proteinExistence type="predicted"/>
<organism evidence="2 3">
    <name type="scientific">Helicobacter cappadocius</name>
    <dbReference type="NCBI Taxonomy" id="3063998"/>
    <lineage>
        <taxon>Bacteria</taxon>
        <taxon>Pseudomonadati</taxon>
        <taxon>Campylobacterota</taxon>
        <taxon>Epsilonproteobacteria</taxon>
        <taxon>Campylobacterales</taxon>
        <taxon>Helicobacteraceae</taxon>
        <taxon>Helicobacter</taxon>
    </lineage>
</organism>
<dbReference type="AlphaFoldDB" id="A0AA90T5C5"/>
<dbReference type="Proteomes" id="UP001177258">
    <property type="component" value="Unassembled WGS sequence"/>
</dbReference>
<sequence>MKADDDGLEDQKRQIYMLKGQLYEQQHRAELAEIAKQKNGLFLGGILGSMTVDSLSYADVHPFVAGVKVGYQKYLNYIAGLRFYGEYIGGSDFEEMIYQLGSVNLDLIADIPLDSDQRYSIGFFAGVGMGWTYYSDSVTKPALEHFGPVVNVGIAVTLDLRSRIELEMKIPPLKINDSQKFKFSSTNLYFVSYNFLF</sequence>
<evidence type="ECO:0000313" key="3">
    <source>
        <dbReference type="Proteomes" id="UP001177258"/>
    </source>
</evidence>
<evidence type="ECO:0000313" key="1">
    <source>
        <dbReference type="EMBL" id="MDO7253297.1"/>
    </source>
</evidence>
<dbReference type="InterPro" id="IPR002718">
    <property type="entry name" value="OMP_Helicobacter"/>
</dbReference>
<gene>
    <name evidence="1" type="ORF">Q5I04_05155</name>
    <name evidence="2" type="ORF">Q5I06_05745</name>
</gene>